<proteinExistence type="inferred from homology"/>
<feature type="region of interest" description="Disordered" evidence="6">
    <location>
        <begin position="419"/>
        <end position="448"/>
    </location>
</feature>
<dbReference type="InterPro" id="IPR029045">
    <property type="entry name" value="ClpP/crotonase-like_dom_sf"/>
</dbReference>
<reference evidence="8 9" key="1">
    <citation type="submission" date="2024-04" db="EMBL/GenBank/DDBJ databases">
        <authorList>
            <person name="Abashina T."/>
            <person name="Shaikin A."/>
        </authorList>
    </citation>
    <scope>NUCLEOTIDE SEQUENCE [LARGE SCALE GENOMIC DNA]</scope>
    <source>
        <strain evidence="8 9">AAFK</strain>
    </source>
</reference>
<dbReference type="Proteomes" id="UP001446205">
    <property type="component" value="Unassembled WGS sequence"/>
</dbReference>
<dbReference type="Gene3D" id="2.30.42.10">
    <property type="match status" value="1"/>
</dbReference>
<keyword evidence="3 5" id="KW-0378">Hydrolase</keyword>
<protein>
    <submittedName>
        <fullName evidence="8">S41 family peptidase</fullName>
    </submittedName>
</protein>
<evidence type="ECO:0000313" key="8">
    <source>
        <dbReference type="EMBL" id="MEK8090204.1"/>
    </source>
</evidence>
<dbReference type="SUPFAM" id="SSF52096">
    <property type="entry name" value="ClpP/crotonase"/>
    <property type="match status" value="1"/>
</dbReference>
<dbReference type="CDD" id="cd07560">
    <property type="entry name" value="Peptidase_S41_CPP"/>
    <property type="match status" value="1"/>
</dbReference>
<dbReference type="InterPro" id="IPR001478">
    <property type="entry name" value="PDZ"/>
</dbReference>
<dbReference type="Gene3D" id="3.90.226.10">
    <property type="entry name" value="2-enoyl-CoA Hydratase, Chain A, domain 1"/>
    <property type="match status" value="1"/>
</dbReference>
<dbReference type="Pfam" id="PF22694">
    <property type="entry name" value="CtpB_N-like"/>
    <property type="match status" value="1"/>
</dbReference>
<dbReference type="Pfam" id="PF13180">
    <property type="entry name" value="PDZ_2"/>
    <property type="match status" value="1"/>
</dbReference>
<dbReference type="InterPro" id="IPR004447">
    <property type="entry name" value="Peptidase_S41A"/>
</dbReference>
<dbReference type="InterPro" id="IPR005151">
    <property type="entry name" value="Tail-specific_protease"/>
</dbReference>
<dbReference type="SMART" id="SM00245">
    <property type="entry name" value="TSPc"/>
    <property type="match status" value="1"/>
</dbReference>
<dbReference type="InterPro" id="IPR055210">
    <property type="entry name" value="CtpA/B_N"/>
</dbReference>
<keyword evidence="2 5" id="KW-0645">Protease</keyword>
<dbReference type="SUPFAM" id="SSF50156">
    <property type="entry name" value="PDZ domain-like"/>
    <property type="match status" value="1"/>
</dbReference>
<comment type="caution">
    <text evidence="8">The sequence shown here is derived from an EMBL/GenBank/DDBJ whole genome shotgun (WGS) entry which is preliminary data.</text>
</comment>
<dbReference type="NCBIfam" id="TIGR00225">
    <property type="entry name" value="prc"/>
    <property type="match status" value="1"/>
</dbReference>
<dbReference type="CDD" id="cd06782">
    <property type="entry name" value="cpPDZ_CPP-like"/>
    <property type="match status" value="1"/>
</dbReference>
<dbReference type="PROSITE" id="PS50106">
    <property type="entry name" value="PDZ"/>
    <property type="match status" value="1"/>
</dbReference>
<feature type="domain" description="PDZ" evidence="7">
    <location>
        <begin position="95"/>
        <end position="161"/>
    </location>
</feature>
<comment type="similarity">
    <text evidence="1 5">Belongs to the peptidase S41A family.</text>
</comment>
<evidence type="ECO:0000256" key="5">
    <source>
        <dbReference type="RuleBase" id="RU004404"/>
    </source>
</evidence>
<dbReference type="InterPro" id="IPR036034">
    <property type="entry name" value="PDZ_sf"/>
</dbReference>
<evidence type="ECO:0000256" key="1">
    <source>
        <dbReference type="ARBA" id="ARBA00009179"/>
    </source>
</evidence>
<organism evidence="8 9">
    <name type="scientific">Thermithiobacillus plumbiphilus</name>
    <dbReference type="NCBI Taxonomy" id="1729899"/>
    <lineage>
        <taxon>Bacteria</taxon>
        <taxon>Pseudomonadati</taxon>
        <taxon>Pseudomonadota</taxon>
        <taxon>Acidithiobacillia</taxon>
        <taxon>Acidithiobacillales</taxon>
        <taxon>Thermithiobacillaceae</taxon>
        <taxon>Thermithiobacillus</taxon>
    </lineage>
</organism>
<dbReference type="Gene3D" id="3.30.750.44">
    <property type="match status" value="1"/>
</dbReference>
<keyword evidence="9" id="KW-1185">Reference proteome</keyword>
<gene>
    <name evidence="8" type="ORF">WOB96_10570</name>
</gene>
<accession>A0ABU9D9I4</accession>
<dbReference type="PANTHER" id="PTHR32060:SF30">
    <property type="entry name" value="CARBOXY-TERMINAL PROCESSING PROTEASE CTPA"/>
    <property type="match status" value="1"/>
</dbReference>
<dbReference type="EMBL" id="JBBPCO010000010">
    <property type="protein sequence ID" value="MEK8090204.1"/>
    <property type="molecule type" value="Genomic_DNA"/>
</dbReference>
<evidence type="ECO:0000259" key="7">
    <source>
        <dbReference type="PROSITE" id="PS50106"/>
    </source>
</evidence>
<dbReference type="PANTHER" id="PTHR32060">
    <property type="entry name" value="TAIL-SPECIFIC PROTEASE"/>
    <property type="match status" value="1"/>
</dbReference>
<evidence type="ECO:0000313" key="9">
    <source>
        <dbReference type="Proteomes" id="UP001446205"/>
    </source>
</evidence>
<evidence type="ECO:0000256" key="3">
    <source>
        <dbReference type="ARBA" id="ARBA00022801"/>
    </source>
</evidence>
<evidence type="ECO:0000256" key="4">
    <source>
        <dbReference type="ARBA" id="ARBA00022825"/>
    </source>
</evidence>
<evidence type="ECO:0000256" key="6">
    <source>
        <dbReference type="SAM" id="MobiDB-lite"/>
    </source>
</evidence>
<dbReference type="Pfam" id="PF03572">
    <property type="entry name" value="Peptidase_S41"/>
    <property type="match status" value="1"/>
</dbReference>
<dbReference type="SMART" id="SM00228">
    <property type="entry name" value="PDZ"/>
    <property type="match status" value="1"/>
</dbReference>
<sequence length="491" mass="52364">MSIRFPRAKTLSSVALGIVIGTGLSMAIGVQADKSSQDTGIPLEDIRTFSEIFGKIKTDYVKPVGDKKLMEGAINGMVESLDPHSGYLTPDMFKEIQIVTDGKFGGLGIEVTAERGFVKVVAPIDDTPAARAGLHAGDLIIKIDNTMVKGLTLQQAVDKMRGEPGSKISLTVLREGQAKPLTFNMVRDQIRVQSVKSSSLAPGYGYVRITQFQQQTGHDVRIAVQDLVKKNGGKLEGLVLDLRNNPGGVLNGAVEVADLFLDKGLIVYTKGRVADSDMQFKASPSALLKGTPIVVLVNEGSASASEIVAGALQDDTRAVIAGMQTFGKGSVQSVLPMANGAALKLTTALYYTPKGRSIQARGIVPDVEIPTLEEAANQESAADLLREADLSQHLVTDSEDKDVMQVDGPIKEKSRLMIQPLPSELPSPEAKAKEPELPQASNSKPDLVKDFQLRQALNMLKGTATYVSDKGKPAKAPESLSMLLLPRAAGQ</sequence>
<keyword evidence="4 5" id="KW-0720">Serine protease</keyword>
<name>A0ABU9D9I4_9PROT</name>
<evidence type="ECO:0000256" key="2">
    <source>
        <dbReference type="ARBA" id="ARBA00022670"/>
    </source>
</evidence>
<dbReference type="RefSeq" id="WP_341371260.1">
    <property type="nucleotide sequence ID" value="NZ_JBBPCO010000010.1"/>
</dbReference>